<keyword evidence="1" id="KW-1133">Transmembrane helix</keyword>
<accession>A0ABQ3W466</accession>
<dbReference type="EMBL" id="BOCI01000037">
    <property type="protein sequence ID" value="GHW00454.1"/>
    <property type="molecule type" value="Genomic_DNA"/>
</dbReference>
<name>A0ABQ3W466_9LACO</name>
<evidence type="ECO:0000259" key="2">
    <source>
        <dbReference type="PROSITE" id="PS50839"/>
    </source>
</evidence>
<evidence type="ECO:0000313" key="4">
    <source>
        <dbReference type="Proteomes" id="UP000616547"/>
    </source>
</evidence>
<proteinExistence type="predicted"/>
<feature type="transmembrane region" description="Helical" evidence="1">
    <location>
        <begin position="222"/>
        <end position="239"/>
    </location>
</feature>
<dbReference type="InterPro" id="IPR006189">
    <property type="entry name" value="CHASE_dom"/>
</dbReference>
<evidence type="ECO:0000313" key="3">
    <source>
        <dbReference type="EMBL" id="GHW00454.1"/>
    </source>
</evidence>
<dbReference type="RefSeq" id="WP_201331950.1">
    <property type="nucleotide sequence ID" value="NZ_BOCG01000725.1"/>
</dbReference>
<evidence type="ECO:0000256" key="1">
    <source>
        <dbReference type="SAM" id="Phobius"/>
    </source>
</evidence>
<organism evidence="3 4">
    <name type="scientific">Lactobacillus nasalidis</name>
    <dbReference type="NCBI Taxonomy" id="2797258"/>
    <lineage>
        <taxon>Bacteria</taxon>
        <taxon>Bacillati</taxon>
        <taxon>Bacillota</taxon>
        <taxon>Bacilli</taxon>
        <taxon>Lactobacillales</taxon>
        <taxon>Lactobacillaceae</taxon>
        <taxon>Lactobacillus</taxon>
    </lineage>
</organism>
<sequence length="279" mass="31548">MKLNLKNRTIWLTFTLCFVALSIVITMIFYAQEIAAKKGKAYRIAEAYAVELKRDFKYVTSSNKVMEKLVIAENGKVSNAEFVYDAKMLKSDYISLIELVPNGVVTNTYPYQSKQKKANDLMEVKEAKQVLTFVRKKNKTVIYGPMSLPGAKRCVVVMNPVTLKSGKFWGYVIMTVKLPDVYQHTLKSLTAMGYDYSIDTNKSPLTKKKTQVESSLSKGEKLKAAVGYTFTYGSCWWTLNIVPKGGWQSTAALLLLFFAVVIDIFFSVLLYLLQKMCAM</sequence>
<dbReference type="PROSITE" id="PS50839">
    <property type="entry name" value="CHASE"/>
    <property type="match status" value="1"/>
</dbReference>
<dbReference type="Proteomes" id="UP000616547">
    <property type="component" value="Unassembled WGS sequence"/>
</dbReference>
<feature type="transmembrane region" description="Helical" evidence="1">
    <location>
        <begin position="12"/>
        <end position="31"/>
    </location>
</feature>
<keyword evidence="1" id="KW-0812">Transmembrane</keyword>
<feature type="transmembrane region" description="Helical" evidence="1">
    <location>
        <begin position="251"/>
        <end position="273"/>
    </location>
</feature>
<reference evidence="4" key="1">
    <citation type="submission" date="2021-01" db="EMBL/GenBank/DDBJ databases">
        <title>Draft genome sequence of Nasalis larvatus strain YZ03.</title>
        <authorList>
            <person name="Suzuki-Hashido N."/>
            <person name="Tsuchida S."/>
            <person name="Hayakawa T."/>
        </authorList>
    </citation>
    <scope>NUCLEOTIDE SEQUENCE [LARGE SCALE GENOMIC DNA]</scope>
    <source>
        <strain evidence="4">YZ03</strain>
    </source>
</reference>
<keyword evidence="4" id="KW-1185">Reference proteome</keyword>
<keyword evidence="1" id="KW-0472">Membrane</keyword>
<protein>
    <recommendedName>
        <fullName evidence="2">CHASE domain-containing protein</fullName>
    </recommendedName>
</protein>
<comment type="caution">
    <text evidence="3">The sequence shown here is derived from an EMBL/GenBank/DDBJ whole genome shotgun (WGS) entry which is preliminary data.</text>
</comment>
<gene>
    <name evidence="3" type="ORF">lacNasYZ03_01410</name>
</gene>
<feature type="domain" description="CHASE" evidence="2">
    <location>
        <begin position="101"/>
        <end position="190"/>
    </location>
</feature>